<feature type="domain" description="Response regulatory" evidence="9">
    <location>
        <begin position="31"/>
        <end position="145"/>
    </location>
</feature>
<dbReference type="Pfam" id="PF00072">
    <property type="entry name" value="Response_reg"/>
    <property type="match status" value="1"/>
</dbReference>
<dbReference type="InterPro" id="IPR036388">
    <property type="entry name" value="WH-like_DNA-bd_sf"/>
</dbReference>
<dbReference type="PROSITE" id="PS50110">
    <property type="entry name" value="RESPONSE_REGULATORY"/>
    <property type="match status" value="1"/>
</dbReference>
<dbReference type="InterPro" id="IPR011006">
    <property type="entry name" value="CheY-like_superfamily"/>
</dbReference>
<comment type="caution">
    <text evidence="11">The sequence shown here is derived from an EMBL/GenBank/DDBJ whole genome shotgun (WGS) entry which is preliminary data.</text>
</comment>
<keyword evidence="2 7" id="KW-0597">Phosphoprotein</keyword>
<protein>
    <submittedName>
        <fullName evidence="11">DNA-binding response regulator</fullName>
    </submittedName>
</protein>
<evidence type="ECO:0000259" key="9">
    <source>
        <dbReference type="PROSITE" id="PS50110"/>
    </source>
</evidence>
<evidence type="ECO:0000313" key="12">
    <source>
        <dbReference type="Proteomes" id="UP000246018"/>
    </source>
</evidence>
<dbReference type="SMART" id="SM00448">
    <property type="entry name" value="REC"/>
    <property type="match status" value="1"/>
</dbReference>
<keyword evidence="5 8" id="KW-0238">DNA-binding</keyword>
<evidence type="ECO:0000256" key="8">
    <source>
        <dbReference type="PROSITE-ProRule" id="PRU01091"/>
    </source>
</evidence>
<keyword evidence="4" id="KW-0805">Transcription regulation</keyword>
<dbReference type="Pfam" id="PF00486">
    <property type="entry name" value="Trans_reg_C"/>
    <property type="match status" value="1"/>
</dbReference>
<proteinExistence type="predicted"/>
<evidence type="ECO:0000256" key="5">
    <source>
        <dbReference type="ARBA" id="ARBA00023125"/>
    </source>
</evidence>
<evidence type="ECO:0000256" key="3">
    <source>
        <dbReference type="ARBA" id="ARBA00023012"/>
    </source>
</evidence>
<evidence type="ECO:0000259" key="10">
    <source>
        <dbReference type="PROSITE" id="PS51755"/>
    </source>
</evidence>
<dbReference type="Gene3D" id="3.40.50.2300">
    <property type="match status" value="1"/>
</dbReference>
<dbReference type="EMBL" id="QDGZ01000001">
    <property type="protein sequence ID" value="PVG84832.1"/>
    <property type="molecule type" value="Genomic_DNA"/>
</dbReference>
<dbReference type="GO" id="GO:0005829">
    <property type="term" value="C:cytosol"/>
    <property type="evidence" value="ECO:0007669"/>
    <property type="project" value="TreeGrafter"/>
</dbReference>
<dbReference type="InterPro" id="IPR039420">
    <property type="entry name" value="WalR-like"/>
</dbReference>
<feature type="DNA-binding region" description="OmpR/PhoB-type" evidence="8">
    <location>
        <begin position="156"/>
        <end position="254"/>
    </location>
</feature>
<reference evidence="11 12" key="1">
    <citation type="submission" date="2018-04" db="EMBL/GenBank/DDBJ databases">
        <title>Genome of Nocardioides gansuensis WSJ-1.</title>
        <authorList>
            <person name="Wu S."/>
            <person name="Wang G."/>
        </authorList>
    </citation>
    <scope>NUCLEOTIDE SEQUENCE [LARGE SCALE GENOMIC DNA]</scope>
    <source>
        <strain evidence="11 12">WSJ-1</strain>
    </source>
</reference>
<dbReference type="InterPro" id="IPR001789">
    <property type="entry name" value="Sig_transdc_resp-reg_receiver"/>
</dbReference>
<evidence type="ECO:0000256" key="6">
    <source>
        <dbReference type="ARBA" id="ARBA00023163"/>
    </source>
</evidence>
<feature type="modified residue" description="4-aspartylphosphate" evidence="7">
    <location>
        <position position="80"/>
    </location>
</feature>
<dbReference type="CDD" id="cd17627">
    <property type="entry name" value="REC_OmpR_PrrA-like"/>
    <property type="match status" value="1"/>
</dbReference>
<sequence length="255" mass="28434">MPWRPGAQVPRSQCVLRRGWQSCPVPTSKPRVLVVDDDKAVRESLRRSLEFNGYDVALAADGAEALVAAGSTQPDVVVMDVMMPRLDGLETTRALRAAGNDVPILVLTARDAVGDRVEGLDAGADDYLTKPFALAELLARLRALLRRVVPADGEADEVLSFADLTMEVASREVRRGERPIELTRTEFTLLEMFLRRPRRVLERSFILEEVWGYDFPTTANSLEVYVGYLRRKTEAEGEPRLIHTVRGVGYVLKEA</sequence>
<keyword evidence="12" id="KW-1185">Reference proteome</keyword>
<gene>
    <name evidence="11" type="ORF">DDE18_01065</name>
</gene>
<dbReference type="GO" id="GO:0006355">
    <property type="term" value="P:regulation of DNA-templated transcription"/>
    <property type="evidence" value="ECO:0007669"/>
    <property type="project" value="InterPro"/>
</dbReference>
<dbReference type="GO" id="GO:0000156">
    <property type="term" value="F:phosphorelay response regulator activity"/>
    <property type="evidence" value="ECO:0007669"/>
    <property type="project" value="TreeGrafter"/>
</dbReference>
<dbReference type="GO" id="GO:0032993">
    <property type="term" value="C:protein-DNA complex"/>
    <property type="evidence" value="ECO:0007669"/>
    <property type="project" value="TreeGrafter"/>
</dbReference>
<dbReference type="PANTHER" id="PTHR48111">
    <property type="entry name" value="REGULATOR OF RPOS"/>
    <property type="match status" value="1"/>
</dbReference>
<evidence type="ECO:0000313" key="11">
    <source>
        <dbReference type="EMBL" id="PVG84832.1"/>
    </source>
</evidence>
<accession>A0A2T8FGJ2</accession>
<dbReference type="Proteomes" id="UP000246018">
    <property type="component" value="Unassembled WGS sequence"/>
</dbReference>
<organism evidence="11 12">
    <name type="scientific">Nocardioides gansuensis</name>
    <dbReference type="NCBI Taxonomy" id="2138300"/>
    <lineage>
        <taxon>Bacteria</taxon>
        <taxon>Bacillati</taxon>
        <taxon>Actinomycetota</taxon>
        <taxon>Actinomycetes</taxon>
        <taxon>Propionibacteriales</taxon>
        <taxon>Nocardioidaceae</taxon>
        <taxon>Nocardioides</taxon>
    </lineage>
</organism>
<dbReference type="PANTHER" id="PTHR48111:SF22">
    <property type="entry name" value="REGULATOR OF RPOS"/>
    <property type="match status" value="1"/>
</dbReference>
<comment type="subcellular location">
    <subcellularLocation>
        <location evidence="1">Cytoplasm</location>
    </subcellularLocation>
</comment>
<dbReference type="OrthoDB" id="9812490at2"/>
<keyword evidence="3" id="KW-0902">Two-component regulatory system</keyword>
<dbReference type="Gene3D" id="6.10.250.690">
    <property type="match status" value="1"/>
</dbReference>
<dbReference type="SUPFAM" id="SSF46894">
    <property type="entry name" value="C-terminal effector domain of the bipartite response regulators"/>
    <property type="match status" value="1"/>
</dbReference>
<evidence type="ECO:0000256" key="7">
    <source>
        <dbReference type="PROSITE-ProRule" id="PRU00169"/>
    </source>
</evidence>
<dbReference type="InterPro" id="IPR001867">
    <property type="entry name" value="OmpR/PhoB-type_DNA-bd"/>
</dbReference>
<evidence type="ECO:0000256" key="4">
    <source>
        <dbReference type="ARBA" id="ARBA00023015"/>
    </source>
</evidence>
<dbReference type="AlphaFoldDB" id="A0A2T8FGJ2"/>
<dbReference type="SUPFAM" id="SSF52172">
    <property type="entry name" value="CheY-like"/>
    <property type="match status" value="1"/>
</dbReference>
<dbReference type="Gene3D" id="1.10.10.10">
    <property type="entry name" value="Winged helix-like DNA-binding domain superfamily/Winged helix DNA-binding domain"/>
    <property type="match status" value="1"/>
</dbReference>
<keyword evidence="6" id="KW-0804">Transcription</keyword>
<feature type="domain" description="OmpR/PhoB-type" evidence="10">
    <location>
        <begin position="156"/>
        <end position="254"/>
    </location>
</feature>
<evidence type="ECO:0000256" key="2">
    <source>
        <dbReference type="ARBA" id="ARBA00022553"/>
    </source>
</evidence>
<name>A0A2T8FGJ2_9ACTN</name>
<dbReference type="GO" id="GO:0000976">
    <property type="term" value="F:transcription cis-regulatory region binding"/>
    <property type="evidence" value="ECO:0007669"/>
    <property type="project" value="TreeGrafter"/>
</dbReference>
<dbReference type="PROSITE" id="PS51755">
    <property type="entry name" value="OMPR_PHOB"/>
    <property type="match status" value="1"/>
</dbReference>
<dbReference type="FunFam" id="3.40.50.2300:FF:000001">
    <property type="entry name" value="DNA-binding response regulator PhoB"/>
    <property type="match status" value="1"/>
</dbReference>
<dbReference type="CDD" id="cd00383">
    <property type="entry name" value="trans_reg_C"/>
    <property type="match status" value="1"/>
</dbReference>
<evidence type="ECO:0000256" key="1">
    <source>
        <dbReference type="ARBA" id="ARBA00004496"/>
    </source>
</evidence>
<dbReference type="SMART" id="SM00862">
    <property type="entry name" value="Trans_reg_C"/>
    <property type="match status" value="1"/>
</dbReference>
<dbReference type="InterPro" id="IPR016032">
    <property type="entry name" value="Sig_transdc_resp-reg_C-effctor"/>
</dbReference>
<dbReference type="FunFam" id="1.10.10.10:FF:000005">
    <property type="entry name" value="Two-component system response regulator"/>
    <property type="match status" value="1"/>
</dbReference>